<name>A0A6M6JCG5_9PSEU</name>
<dbReference type="Proteomes" id="UP000505377">
    <property type="component" value="Chromosome"/>
</dbReference>
<keyword evidence="2" id="KW-0413">Isomerase</keyword>
<evidence type="ECO:0000256" key="3">
    <source>
        <dbReference type="PIRSR" id="PIRSR613078-1"/>
    </source>
</evidence>
<evidence type="ECO:0000313" key="5">
    <source>
        <dbReference type="EMBL" id="QJY45638.1"/>
    </source>
</evidence>
<keyword evidence="6" id="KW-1185">Reference proteome</keyword>
<proteinExistence type="predicted"/>
<reference evidence="5 6" key="1">
    <citation type="submission" date="2020-05" db="EMBL/GenBank/DDBJ databases">
        <authorList>
            <person name="Mo P."/>
        </authorList>
    </citation>
    <scope>NUCLEOTIDE SEQUENCE [LARGE SCALE GENOMIC DNA]</scope>
    <source>
        <strain evidence="5 6">Gen01</strain>
    </source>
</reference>
<dbReference type="InterPro" id="IPR013078">
    <property type="entry name" value="His_Pase_superF_clade-1"/>
</dbReference>
<dbReference type="GO" id="GO:0005737">
    <property type="term" value="C:cytoplasm"/>
    <property type="evidence" value="ECO:0007669"/>
    <property type="project" value="TreeGrafter"/>
</dbReference>
<evidence type="ECO:0000313" key="6">
    <source>
        <dbReference type="Proteomes" id="UP000505377"/>
    </source>
</evidence>
<feature type="active site" description="Tele-phosphohistidine intermediate" evidence="3">
    <location>
        <position position="9"/>
    </location>
</feature>
<dbReference type="GO" id="GO:0016791">
    <property type="term" value="F:phosphatase activity"/>
    <property type="evidence" value="ECO:0007669"/>
    <property type="project" value="TreeGrafter"/>
</dbReference>
<evidence type="ECO:0000256" key="1">
    <source>
        <dbReference type="ARBA" id="ARBA00023152"/>
    </source>
</evidence>
<dbReference type="SUPFAM" id="SSF53254">
    <property type="entry name" value="Phosphoglycerate mutase-like"/>
    <property type="match status" value="1"/>
</dbReference>
<gene>
    <name evidence="5" type="ORF">HOP40_07355</name>
</gene>
<evidence type="ECO:0000256" key="4">
    <source>
        <dbReference type="PIRSR" id="PIRSR613078-2"/>
    </source>
</evidence>
<dbReference type="KEGG" id="pbro:HOP40_07355"/>
<evidence type="ECO:0000256" key="2">
    <source>
        <dbReference type="ARBA" id="ARBA00023235"/>
    </source>
</evidence>
<dbReference type="SMART" id="SM00855">
    <property type="entry name" value="PGAM"/>
    <property type="match status" value="1"/>
</dbReference>
<dbReference type="EMBL" id="CP053564">
    <property type="protein sequence ID" value="QJY45638.1"/>
    <property type="molecule type" value="Genomic_DNA"/>
</dbReference>
<dbReference type="Gene3D" id="3.40.50.1240">
    <property type="entry name" value="Phosphoglycerate mutase-like"/>
    <property type="match status" value="1"/>
</dbReference>
<protein>
    <submittedName>
        <fullName evidence="5">Histidine phosphatase family protein</fullName>
    </submittedName>
</protein>
<dbReference type="Pfam" id="PF00300">
    <property type="entry name" value="His_Phos_1"/>
    <property type="match status" value="1"/>
</dbReference>
<dbReference type="PANTHER" id="PTHR48100:SF1">
    <property type="entry name" value="HISTIDINE PHOSPHATASE FAMILY PROTEIN-RELATED"/>
    <property type="match status" value="1"/>
</dbReference>
<dbReference type="AlphaFoldDB" id="A0A6M6JCG5"/>
<dbReference type="PROSITE" id="PS00175">
    <property type="entry name" value="PG_MUTASE"/>
    <property type="match status" value="1"/>
</dbReference>
<accession>A0A6M6JCG5</accession>
<keyword evidence="1" id="KW-0324">Glycolysis</keyword>
<organism evidence="5 6">
    <name type="scientific">Pseudonocardia broussonetiae</name>
    <dbReference type="NCBI Taxonomy" id="2736640"/>
    <lineage>
        <taxon>Bacteria</taxon>
        <taxon>Bacillati</taxon>
        <taxon>Actinomycetota</taxon>
        <taxon>Actinomycetes</taxon>
        <taxon>Pseudonocardiales</taxon>
        <taxon>Pseudonocardiaceae</taxon>
        <taxon>Pseudonocardia</taxon>
    </lineage>
</organism>
<dbReference type="PANTHER" id="PTHR48100">
    <property type="entry name" value="BROAD-SPECIFICITY PHOSPHATASE YOR283W-RELATED"/>
    <property type="match status" value="1"/>
</dbReference>
<dbReference type="InterPro" id="IPR001345">
    <property type="entry name" value="PG/BPGM_mutase_AS"/>
</dbReference>
<feature type="active site" description="Proton donor/acceptor" evidence="3">
    <location>
        <position position="83"/>
    </location>
</feature>
<dbReference type="RefSeq" id="WP_172155938.1">
    <property type="nucleotide sequence ID" value="NZ_CP053564.1"/>
</dbReference>
<feature type="binding site" evidence="4">
    <location>
        <begin position="8"/>
        <end position="15"/>
    </location>
    <ligand>
        <name>substrate</name>
    </ligand>
</feature>
<dbReference type="InterPro" id="IPR050275">
    <property type="entry name" value="PGM_Phosphatase"/>
</dbReference>
<dbReference type="InterPro" id="IPR029033">
    <property type="entry name" value="His_PPase_superfam"/>
</dbReference>
<dbReference type="CDD" id="cd07067">
    <property type="entry name" value="HP_PGM_like"/>
    <property type="match status" value="1"/>
</dbReference>
<feature type="binding site" evidence="4">
    <location>
        <position position="59"/>
    </location>
    <ligand>
        <name>substrate</name>
    </ligand>
</feature>
<sequence>MTRLVLVRHGQTDSNVGRVLDSAPPGPPLNALGRSQAAALGERLAAERVDVVHASVATRAQQTAAPVAAAHGLPVEVVEGVHEVFCGDLEGRGDEDARRQFDAVYDTWWTGDLQAHLPGGESALDLRARFLPAVDAVTRGVDGTVVLVSHGAAIRLAAAALLGDTAETQYVPNTGLVVLTGSPDEGWVLEHWDAAPARPGDVTAGGPPSA</sequence>